<dbReference type="OrthoDB" id="338814at2759"/>
<feature type="domain" description="Protein HGH1 N-terminal" evidence="3">
    <location>
        <begin position="96"/>
        <end position="269"/>
    </location>
</feature>
<dbReference type="PANTHER" id="PTHR13387:SF9">
    <property type="entry name" value="PROTEIN HGH1 HOMOLOG"/>
    <property type="match status" value="1"/>
</dbReference>
<organism evidence="5 6">
    <name type="scientific">Tripterygium wilfordii</name>
    <name type="common">Thunder God vine</name>
    <dbReference type="NCBI Taxonomy" id="458696"/>
    <lineage>
        <taxon>Eukaryota</taxon>
        <taxon>Viridiplantae</taxon>
        <taxon>Streptophyta</taxon>
        <taxon>Embryophyta</taxon>
        <taxon>Tracheophyta</taxon>
        <taxon>Spermatophyta</taxon>
        <taxon>Magnoliopsida</taxon>
        <taxon>eudicotyledons</taxon>
        <taxon>Gunneridae</taxon>
        <taxon>Pentapetalae</taxon>
        <taxon>rosids</taxon>
        <taxon>fabids</taxon>
        <taxon>Celastrales</taxon>
        <taxon>Celastraceae</taxon>
        <taxon>Tripterygium</taxon>
    </lineage>
</organism>
<dbReference type="InterPro" id="IPR039717">
    <property type="entry name" value="Hgh1"/>
</dbReference>
<name>A0A7J7CYR1_TRIWF</name>
<comment type="similarity">
    <text evidence="1">Belongs to the HGH1 family.</text>
</comment>
<dbReference type="InterPro" id="IPR007205">
    <property type="entry name" value="Protein_HGH1_N"/>
</dbReference>
<reference evidence="5 6" key="1">
    <citation type="journal article" date="2020" name="Nat. Commun.">
        <title>Genome of Tripterygium wilfordii and identification of cytochrome P450 involved in triptolide biosynthesis.</title>
        <authorList>
            <person name="Tu L."/>
            <person name="Su P."/>
            <person name="Zhang Z."/>
            <person name="Gao L."/>
            <person name="Wang J."/>
            <person name="Hu T."/>
            <person name="Zhou J."/>
            <person name="Zhang Y."/>
            <person name="Zhao Y."/>
            <person name="Liu Y."/>
            <person name="Song Y."/>
            <person name="Tong Y."/>
            <person name="Lu Y."/>
            <person name="Yang J."/>
            <person name="Xu C."/>
            <person name="Jia M."/>
            <person name="Peters R.J."/>
            <person name="Huang L."/>
            <person name="Gao W."/>
        </authorList>
    </citation>
    <scope>NUCLEOTIDE SEQUENCE [LARGE SCALE GENOMIC DNA]</scope>
    <source>
        <strain evidence="6">cv. XIE 37</strain>
        <tissue evidence="5">Leaf</tissue>
    </source>
</reference>
<evidence type="ECO:0000259" key="3">
    <source>
        <dbReference type="Pfam" id="PF04063"/>
    </source>
</evidence>
<dbReference type="Pfam" id="PF04063">
    <property type="entry name" value="DUF383"/>
    <property type="match status" value="1"/>
</dbReference>
<dbReference type="FunCoup" id="A0A7J7CYR1">
    <property type="interactions" value="3737"/>
</dbReference>
<evidence type="ECO:0000259" key="4">
    <source>
        <dbReference type="Pfam" id="PF04064"/>
    </source>
</evidence>
<dbReference type="PANTHER" id="PTHR13387">
    <property type="entry name" value="PROTEIN HGH1 HOMOLOG"/>
    <property type="match status" value="1"/>
</dbReference>
<evidence type="ECO:0000256" key="2">
    <source>
        <dbReference type="ARBA" id="ARBA00014076"/>
    </source>
</evidence>
<proteinExistence type="inferred from homology"/>
<dbReference type="InParanoid" id="A0A7J7CYR1"/>
<accession>A0A7J7CYR1</accession>
<dbReference type="EMBL" id="JAAARO010000012">
    <property type="protein sequence ID" value="KAF5739245.1"/>
    <property type="molecule type" value="Genomic_DNA"/>
</dbReference>
<dbReference type="Proteomes" id="UP000593562">
    <property type="component" value="Unassembled WGS sequence"/>
</dbReference>
<dbReference type="Pfam" id="PF04064">
    <property type="entry name" value="DUF384"/>
    <property type="match status" value="1"/>
</dbReference>
<feature type="domain" description="Protein HGH1 C-terminal" evidence="4">
    <location>
        <begin position="275"/>
        <end position="327"/>
    </location>
</feature>
<dbReference type="InterPro" id="IPR007206">
    <property type="entry name" value="Protein_HGH1_C"/>
</dbReference>
<protein>
    <recommendedName>
        <fullName evidence="2">Protein HGH1 homolog</fullName>
    </recommendedName>
</protein>
<gene>
    <name evidence="5" type="ORF">HS088_TW12G00447</name>
</gene>
<dbReference type="AlphaFoldDB" id="A0A7J7CYR1"/>
<evidence type="ECO:0000313" key="5">
    <source>
        <dbReference type="EMBL" id="KAF5739245.1"/>
    </source>
</evidence>
<dbReference type="Gene3D" id="1.25.10.10">
    <property type="entry name" value="Leucine-rich Repeat Variant"/>
    <property type="match status" value="1"/>
</dbReference>
<dbReference type="InterPro" id="IPR016024">
    <property type="entry name" value="ARM-type_fold"/>
</dbReference>
<dbReference type="SUPFAM" id="SSF48371">
    <property type="entry name" value="ARM repeat"/>
    <property type="match status" value="1"/>
</dbReference>
<evidence type="ECO:0000256" key="1">
    <source>
        <dbReference type="ARBA" id="ARBA00006712"/>
    </source>
</evidence>
<dbReference type="InterPro" id="IPR011989">
    <property type="entry name" value="ARM-like"/>
</dbReference>
<keyword evidence="6" id="KW-1185">Reference proteome</keyword>
<evidence type="ECO:0000313" key="6">
    <source>
        <dbReference type="Proteomes" id="UP000593562"/>
    </source>
</evidence>
<sequence length="336" mass="36967">MATELEELLGFLSSPSPPVKKAAVDIVQGLTGSDDGLQSLSNYAKIVLPSLSRILSEKKDVSEPAVEALINLSQKSDLAAAMIEIGMVKTAMDLLFKPDSSITRFLVMLLVNLTQLDAGISAILQTEDEKMRGLYIMKLVRSFCRSSDDTSDDPFDHVGSILVNISKQEAGRAMFLDPKQGLLKQILRQFDSASSLRRKGVSGTIRNCCFEAENQLQNLLLTSEFLWPALLLPVAGNKVYGEQDTSKMPLELGSALSIEREPIDDPEIRVQALEAVYLILLQEGGRRAFWSINGPRILQVGYEDEEDPKVMEAYERVGSLLIQASGTEESSDKKLN</sequence>
<comment type="caution">
    <text evidence="5">The sequence shown here is derived from an EMBL/GenBank/DDBJ whole genome shotgun (WGS) entry which is preliminary data.</text>
</comment>